<sequence length="80" mass="8011">MIYALVDMVATSVVLNGGNPDYVALLPSGFSILSVGLVVAATTSSVNGCITADAACSTSGSLSNVTFQILVDTVPTTKLS</sequence>
<feature type="domain" description="HD-Zip IV C-terminal" evidence="1">
    <location>
        <begin position="1"/>
        <end position="79"/>
    </location>
</feature>
<dbReference type="AlphaFoldDB" id="A0A6A3A437"/>
<evidence type="ECO:0000313" key="3">
    <source>
        <dbReference type="Proteomes" id="UP000436088"/>
    </source>
</evidence>
<organism evidence="2 3">
    <name type="scientific">Hibiscus syriacus</name>
    <name type="common">Rose of Sharon</name>
    <dbReference type="NCBI Taxonomy" id="106335"/>
    <lineage>
        <taxon>Eukaryota</taxon>
        <taxon>Viridiplantae</taxon>
        <taxon>Streptophyta</taxon>
        <taxon>Embryophyta</taxon>
        <taxon>Tracheophyta</taxon>
        <taxon>Spermatophyta</taxon>
        <taxon>Magnoliopsida</taxon>
        <taxon>eudicotyledons</taxon>
        <taxon>Gunneridae</taxon>
        <taxon>Pentapetalae</taxon>
        <taxon>rosids</taxon>
        <taxon>malvids</taxon>
        <taxon>Malvales</taxon>
        <taxon>Malvaceae</taxon>
        <taxon>Malvoideae</taxon>
        <taxon>Hibiscus</taxon>
    </lineage>
</organism>
<keyword evidence="3" id="KW-1185">Reference proteome</keyword>
<dbReference type="Proteomes" id="UP000436088">
    <property type="component" value="Unassembled WGS sequence"/>
</dbReference>
<dbReference type="PANTHER" id="PTHR45654">
    <property type="entry name" value="HOMEOBOX-LEUCINE ZIPPER PROTEIN MERISTEM L1"/>
    <property type="match status" value="1"/>
</dbReference>
<evidence type="ECO:0000259" key="1">
    <source>
        <dbReference type="Pfam" id="PF25797"/>
    </source>
</evidence>
<dbReference type="Pfam" id="PF25797">
    <property type="entry name" value="PDF2_C"/>
    <property type="match status" value="1"/>
</dbReference>
<gene>
    <name evidence="2" type="ORF">F3Y22_tig00110597pilonHSYRG01384</name>
</gene>
<protein>
    <submittedName>
        <fullName evidence="2">Kinesin-like protein KIF19-like</fullName>
    </submittedName>
</protein>
<comment type="caution">
    <text evidence="2">The sequence shown here is derived from an EMBL/GenBank/DDBJ whole genome shotgun (WGS) entry which is preliminary data.</text>
</comment>
<dbReference type="PANTHER" id="PTHR45654:SF93">
    <property type="entry name" value="HOMEOBOX-LEUCINE ZIPPER PROTEIN HDG2-RELATED"/>
    <property type="match status" value="1"/>
</dbReference>
<accession>A0A6A3A437</accession>
<name>A0A6A3A437_HIBSY</name>
<dbReference type="EMBL" id="VEPZ02001044">
    <property type="protein sequence ID" value="KAE8699061.1"/>
    <property type="molecule type" value="Genomic_DNA"/>
</dbReference>
<reference evidence="2" key="1">
    <citation type="submission" date="2019-09" db="EMBL/GenBank/DDBJ databases">
        <title>Draft genome information of white flower Hibiscus syriacus.</title>
        <authorList>
            <person name="Kim Y.-M."/>
        </authorList>
    </citation>
    <scope>NUCLEOTIDE SEQUENCE [LARGE SCALE GENOMIC DNA]</scope>
    <source>
        <strain evidence="2">YM2019G1</strain>
    </source>
</reference>
<proteinExistence type="predicted"/>
<dbReference type="InterPro" id="IPR057993">
    <property type="entry name" value="HD-Zip_IV_C"/>
</dbReference>
<dbReference type="InterPro" id="IPR042160">
    <property type="entry name" value="HD-Zip_IV"/>
</dbReference>
<evidence type="ECO:0000313" key="2">
    <source>
        <dbReference type="EMBL" id="KAE8699061.1"/>
    </source>
</evidence>